<dbReference type="RefSeq" id="XP_001306928.1">
    <property type="nucleotide sequence ID" value="XM_001306927.1"/>
</dbReference>
<protein>
    <submittedName>
        <fullName evidence="3">Uncharacterized protein</fullName>
    </submittedName>
</protein>
<evidence type="ECO:0000313" key="4">
    <source>
        <dbReference type="Proteomes" id="UP000001542"/>
    </source>
</evidence>
<proteinExistence type="predicted"/>
<dbReference type="InParanoid" id="A2FM64"/>
<feature type="transmembrane region" description="Helical" evidence="2">
    <location>
        <begin position="571"/>
        <end position="593"/>
    </location>
</feature>
<keyword evidence="1" id="KW-0175">Coiled coil</keyword>
<sequence length="599" mass="69989">MFVVFTFKVAKVDDFLNIQHQVEAINSQNQCKLAFVTTDDEIKKLKSGQTKELNVKLILSDNLAVQRFCKVLKNERDAEIAQQRRENLQNIKLALAAEQEQNDSTVEKPNEPYFEIIWPDYIPEITKQTINVLLGNIMAKSSHGFRFENDPIVLDLAFLIETKSESAYEQLRRFISLFPSRMTLFNYFADPINNMKDFLLHPECLDKMLSYMNYQIPDGGRFAIALDAVELKSLVISKDKNFQSLDIKDLFVFLALPLNFEAPNFVASILPYKNGFASSIIGKIQAVIDQLSYFIEISYIFTDGDPGYKEKQQEFIKELKKAKNIDELIQIAQNYIEHHQVWSVDIVHLSKRDRKFFIRKDVELYAIPFNKDSRIQAEKLKEVVKLGDALEDQSGLGAMKDKYAIAIFSMFCLEKLLQAGYYNEALFIAPFSLWYESIRNEVINFDTRMFMLITAVHLVMSILCKHDEMGIKNNFQTEERGEINVKFKFIANEIMLEQMLRALSVFIVEFNRNQNLNFSHLTTMTEEHLFGLLRVMSHFKYDLDTAMTILYRKGSLEKVTFGAKIIFKKNLFLLFNQYYTITYYFFISNPYYFSEWKFL</sequence>
<keyword evidence="2" id="KW-0812">Transmembrane</keyword>
<gene>
    <name evidence="3" type="ORF">TVAG_356450</name>
</gene>
<dbReference type="EMBL" id="DS113881">
    <property type="protein sequence ID" value="EAX93998.1"/>
    <property type="molecule type" value="Genomic_DNA"/>
</dbReference>
<feature type="coiled-coil region" evidence="1">
    <location>
        <begin position="71"/>
        <end position="101"/>
    </location>
</feature>
<name>A2FM64_TRIV3</name>
<evidence type="ECO:0000256" key="1">
    <source>
        <dbReference type="SAM" id="Coils"/>
    </source>
</evidence>
<evidence type="ECO:0000313" key="3">
    <source>
        <dbReference type="EMBL" id="EAX93998.1"/>
    </source>
</evidence>
<dbReference type="KEGG" id="tva:4751722"/>
<dbReference type="VEuPathDB" id="TrichDB:TVAGG3_0152630"/>
<keyword evidence="2" id="KW-1133">Transmembrane helix</keyword>
<reference evidence="3" key="2">
    <citation type="journal article" date="2007" name="Science">
        <title>Draft genome sequence of the sexually transmitted pathogen Trichomonas vaginalis.</title>
        <authorList>
            <person name="Carlton J.M."/>
            <person name="Hirt R.P."/>
            <person name="Silva J.C."/>
            <person name="Delcher A.L."/>
            <person name="Schatz M."/>
            <person name="Zhao Q."/>
            <person name="Wortman J.R."/>
            <person name="Bidwell S.L."/>
            <person name="Alsmark U.C.M."/>
            <person name="Besteiro S."/>
            <person name="Sicheritz-Ponten T."/>
            <person name="Noel C.J."/>
            <person name="Dacks J.B."/>
            <person name="Foster P.G."/>
            <person name="Simillion C."/>
            <person name="Van de Peer Y."/>
            <person name="Miranda-Saavedra D."/>
            <person name="Barton G.J."/>
            <person name="Westrop G.D."/>
            <person name="Mueller S."/>
            <person name="Dessi D."/>
            <person name="Fiori P.L."/>
            <person name="Ren Q."/>
            <person name="Paulsen I."/>
            <person name="Zhang H."/>
            <person name="Bastida-Corcuera F.D."/>
            <person name="Simoes-Barbosa A."/>
            <person name="Brown M.T."/>
            <person name="Hayes R.D."/>
            <person name="Mukherjee M."/>
            <person name="Okumura C.Y."/>
            <person name="Schneider R."/>
            <person name="Smith A.J."/>
            <person name="Vanacova S."/>
            <person name="Villalvazo M."/>
            <person name="Haas B.J."/>
            <person name="Pertea M."/>
            <person name="Feldblyum T.V."/>
            <person name="Utterback T.R."/>
            <person name="Shu C.L."/>
            <person name="Osoegawa K."/>
            <person name="de Jong P.J."/>
            <person name="Hrdy I."/>
            <person name="Horvathova L."/>
            <person name="Zubacova Z."/>
            <person name="Dolezal P."/>
            <person name="Malik S.B."/>
            <person name="Logsdon J.M. Jr."/>
            <person name="Henze K."/>
            <person name="Gupta A."/>
            <person name="Wang C.C."/>
            <person name="Dunne R.L."/>
            <person name="Upcroft J.A."/>
            <person name="Upcroft P."/>
            <person name="White O."/>
            <person name="Salzberg S.L."/>
            <person name="Tang P."/>
            <person name="Chiu C.-H."/>
            <person name="Lee Y.-S."/>
            <person name="Embley T.M."/>
            <person name="Coombs G.H."/>
            <person name="Mottram J.C."/>
            <person name="Tachezy J."/>
            <person name="Fraser-Liggett C.M."/>
            <person name="Johnson P.J."/>
        </authorList>
    </citation>
    <scope>NUCLEOTIDE SEQUENCE [LARGE SCALE GENOMIC DNA]</scope>
    <source>
        <strain evidence="3">G3</strain>
    </source>
</reference>
<dbReference type="AlphaFoldDB" id="A2FM64"/>
<organism evidence="3 4">
    <name type="scientific">Trichomonas vaginalis (strain ATCC PRA-98 / G3)</name>
    <dbReference type="NCBI Taxonomy" id="412133"/>
    <lineage>
        <taxon>Eukaryota</taxon>
        <taxon>Metamonada</taxon>
        <taxon>Parabasalia</taxon>
        <taxon>Trichomonadida</taxon>
        <taxon>Trichomonadidae</taxon>
        <taxon>Trichomonas</taxon>
    </lineage>
</organism>
<reference evidence="3" key="1">
    <citation type="submission" date="2006-10" db="EMBL/GenBank/DDBJ databases">
        <authorList>
            <person name="Amadeo P."/>
            <person name="Zhao Q."/>
            <person name="Wortman J."/>
            <person name="Fraser-Liggett C."/>
            <person name="Carlton J."/>
        </authorList>
    </citation>
    <scope>NUCLEOTIDE SEQUENCE</scope>
    <source>
        <strain evidence="3">G3</strain>
    </source>
</reference>
<dbReference type="Proteomes" id="UP000001542">
    <property type="component" value="Unassembled WGS sequence"/>
</dbReference>
<accession>A2FM64</accession>
<keyword evidence="2" id="KW-0472">Membrane</keyword>
<evidence type="ECO:0000256" key="2">
    <source>
        <dbReference type="SAM" id="Phobius"/>
    </source>
</evidence>
<keyword evidence="4" id="KW-1185">Reference proteome</keyword>
<dbReference type="VEuPathDB" id="TrichDB:TVAG_356450"/>